<evidence type="ECO:0000313" key="2">
    <source>
        <dbReference type="Proteomes" id="UP001148737"/>
    </source>
</evidence>
<name>A0ACC1QTU3_9HYPO</name>
<keyword evidence="2" id="KW-1185">Reference proteome</keyword>
<proteinExistence type="predicted"/>
<sequence>MMSGIDSDEDEHPSLGLPTEGVLKTYTLYYTGRRMRFRIHTGGSKGSCVYHVSSTFTPGTPDVQLRAGDSDDGPVVAFGKFHSFSGNITIGTCDDPGTKPGSGVIHEQVMRESGPVRSKYMFETDASAGWGGLHKRRFAWGRMAGRRNLAEYACLDAATGQRVAYVVGAGRRSPNKVGRLCVTAQTSKRFDELLLVSWFAIHEKENRDACETSFKSDVESLGSHPRLSHRGNVVRV</sequence>
<organism evidence="1 2">
    <name type="scientific">Lecanicillium saksenae</name>
    <dbReference type="NCBI Taxonomy" id="468837"/>
    <lineage>
        <taxon>Eukaryota</taxon>
        <taxon>Fungi</taxon>
        <taxon>Dikarya</taxon>
        <taxon>Ascomycota</taxon>
        <taxon>Pezizomycotina</taxon>
        <taxon>Sordariomycetes</taxon>
        <taxon>Hypocreomycetidae</taxon>
        <taxon>Hypocreales</taxon>
        <taxon>Cordycipitaceae</taxon>
        <taxon>Lecanicillium</taxon>
    </lineage>
</organism>
<accession>A0ACC1QTU3</accession>
<reference evidence="1" key="1">
    <citation type="submission" date="2022-07" db="EMBL/GenBank/DDBJ databases">
        <title>Genome Sequence of Lecanicillium saksenae.</title>
        <authorList>
            <person name="Buettner E."/>
        </authorList>
    </citation>
    <scope>NUCLEOTIDE SEQUENCE</scope>
    <source>
        <strain evidence="1">VT-O1</strain>
    </source>
</reference>
<dbReference type="Proteomes" id="UP001148737">
    <property type="component" value="Unassembled WGS sequence"/>
</dbReference>
<gene>
    <name evidence="1" type="ORF">NLG97_g5631</name>
</gene>
<dbReference type="EMBL" id="JANAKD010000654">
    <property type="protein sequence ID" value="KAJ3491222.1"/>
    <property type="molecule type" value="Genomic_DNA"/>
</dbReference>
<comment type="caution">
    <text evidence="1">The sequence shown here is derived from an EMBL/GenBank/DDBJ whole genome shotgun (WGS) entry which is preliminary data.</text>
</comment>
<evidence type="ECO:0000313" key="1">
    <source>
        <dbReference type="EMBL" id="KAJ3491222.1"/>
    </source>
</evidence>
<protein>
    <submittedName>
        <fullName evidence="1">Uncharacterized protein</fullName>
    </submittedName>
</protein>